<proteinExistence type="predicted"/>
<gene>
    <name evidence="1" type="ORF">LOD99_71</name>
    <name evidence="2" type="ORF">LOD99_72</name>
</gene>
<evidence type="ECO:0000313" key="3">
    <source>
        <dbReference type="Proteomes" id="UP001165289"/>
    </source>
</evidence>
<dbReference type="EMBL" id="JAKMXF010000111">
    <property type="protein sequence ID" value="KAI6657323.1"/>
    <property type="molecule type" value="Genomic_DNA"/>
</dbReference>
<reference evidence="1" key="1">
    <citation type="submission" date="2022-02" db="EMBL/GenBank/DDBJ databases">
        <authorList>
            <person name="Santini S."/>
            <person name="Jourda C."/>
            <person name="Belahbib H."/>
            <person name="Rocher C."/>
            <person name="Selva M."/>
            <person name="Borchiellini C."/>
            <person name="Renard E."/>
        </authorList>
    </citation>
    <scope>NUCLEOTIDE SEQUENCE</scope>
    <source>
        <strain evidence="1">SPO-2</strain>
    </source>
</reference>
<sequence>MAQETLIPPNYVRAVILINSMAIPSNVKLTFLSGAIEDHILLPGEEHKYEGEFNKGGESLVDPVTKLEVTASTFTTTEKLVASGIEILRYNISGSITLSPITPVK</sequence>
<reference evidence="1 3" key="2">
    <citation type="journal article" date="2023" name="BMC Biol.">
        <title>The compact genome of the sponge Oopsacas minuta (Hexactinellida) is lacking key metazoan core genes.</title>
        <authorList>
            <person name="Santini S."/>
            <person name="Schenkelaars Q."/>
            <person name="Jourda C."/>
            <person name="Duchesne M."/>
            <person name="Belahbib H."/>
            <person name="Rocher C."/>
            <person name="Selva M."/>
            <person name="Riesgo A."/>
            <person name="Vervoort M."/>
            <person name="Leys S.P."/>
            <person name="Kodjabachian L."/>
            <person name="Le Bivic A."/>
            <person name="Borchiellini C."/>
            <person name="Claverie J.M."/>
            <person name="Renard E."/>
        </authorList>
    </citation>
    <scope>NUCLEOTIDE SEQUENCE [LARGE SCALE GENOMIC DNA]</scope>
    <source>
        <strain evidence="1">SPO-2</strain>
    </source>
</reference>
<evidence type="ECO:0000313" key="1">
    <source>
        <dbReference type="EMBL" id="KAI6657323.1"/>
    </source>
</evidence>
<evidence type="ECO:0000313" key="2">
    <source>
        <dbReference type="EMBL" id="KAI6657324.1"/>
    </source>
</evidence>
<name>A0AAV7K980_9METZ</name>
<dbReference type="AlphaFoldDB" id="A0AAV7K980"/>
<accession>A0AAV7K980</accession>
<comment type="caution">
    <text evidence="1">The sequence shown here is derived from an EMBL/GenBank/DDBJ whole genome shotgun (WGS) entry which is preliminary data.</text>
</comment>
<protein>
    <submittedName>
        <fullName evidence="1">Uncharacterized protein</fullName>
    </submittedName>
</protein>
<dbReference type="EMBL" id="JAKMXF010000111">
    <property type="protein sequence ID" value="KAI6657324.1"/>
    <property type="molecule type" value="Genomic_DNA"/>
</dbReference>
<organism evidence="1 3">
    <name type="scientific">Oopsacas minuta</name>
    <dbReference type="NCBI Taxonomy" id="111878"/>
    <lineage>
        <taxon>Eukaryota</taxon>
        <taxon>Metazoa</taxon>
        <taxon>Porifera</taxon>
        <taxon>Hexactinellida</taxon>
        <taxon>Hexasterophora</taxon>
        <taxon>Lyssacinosida</taxon>
        <taxon>Leucopsacidae</taxon>
        <taxon>Oopsacas</taxon>
    </lineage>
</organism>
<keyword evidence="3" id="KW-1185">Reference proteome</keyword>
<dbReference type="Proteomes" id="UP001165289">
    <property type="component" value="Unassembled WGS sequence"/>
</dbReference>